<sequence>MVFDLNRTGRGPVTEDTSTTDTNQGITKIRDTSQKVRCIEEAIQLVCKALMHKISALEMIPMDKMNASSPLTDYGLDLISAIELRNWVMRDMGAATLGLQDILSSPSITDLIWQL</sequence>
<dbReference type="RefSeq" id="XP_040694451.1">
    <property type="nucleotide sequence ID" value="XM_040830063.1"/>
</dbReference>
<dbReference type="VEuPathDB" id="FungiDB:ASPWEDRAFT_166836"/>
<feature type="region of interest" description="Disordered" evidence="1">
    <location>
        <begin position="1"/>
        <end position="22"/>
    </location>
</feature>
<evidence type="ECO:0000313" key="3">
    <source>
        <dbReference type="EMBL" id="OJJ40775.1"/>
    </source>
</evidence>
<evidence type="ECO:0000259" key="2">
    <source>
        <dbReference type="PROSITE" id="PS50075"/>
    </source>
</evidence>
<feature type="domain" description="Carrier" evidence="2">
    <location>
        <begin position="41"/>
        <end position="115"/>
    </location>
</feature>
<keyword evidence="4" id="KW-1185">Reference proteome</keyword>
<name>A0A1L9S0S5_ASPWE</name>
<dbReference type="SUPFAM" id="SSF47336">
    <property type="entry name" value="ACP-like"/>
    <property type="match status" value="1"/>
</dbReference>
<evidence type="ECO:0000313" key="4">
    <source>
        <dbReference type="Proteomes" id="UP000184383"/>
    </source>
</evidence>
<dbReference type="OrthoDB" id="329835at2759"/>
<dbReference type="PROSITE" id="PS50075">
    <property type="entry name" value="CARRIER"/>
    <property type="match status" value="1"/>
</dbReference>
<gene>
    <name evidence="3" type="ORF">ASPWEDRAFT_166836</name>
</gene>
<dbReference type="Proteomes" id="UP000184383">
    <property type="component" value="Unassembled WGS sequence"/>
</dbReference>
<dbReference type="InterPro" id="IPR036736">
    <property type="entry name" value="ACP-like_sf"/>
</dbReference>
<proteinExistence type="predicted"/>
<accession>A0A1L9S0S5</accession>
<dbReference type="InterPro" id="IPR009081">
    <property type="entry name" value="PP-bd_ACP"/>
</dbReference>
<dbReference type="AlphaFoldDB" id="A0A1L9S0S5"/>
<dbReference type="STRING" id="1073089.A0A1L9S0S5"/>
<reference evidence="4" key="1">
    <citation type="journal article" date="2017" name="Genome Biol.">
        <title>Comparative genomics reveals high biological diversity and specific adaptations in the industrially and medically important fungal genus Aspergillus.</title>
        <authorList>
            <person name="de Vries R.P."/>
            <person name="Riley R."/>
            <person name="Wiebenga A."/>
            <person name="Aguilar-Osorio G."/>
            <person name="Amillis S."/>
            <person name="Uchima C.A."/>
            <person name="Anderluh G."/>
            <person name="Asadollahi M."/>
            <person name="Askin M."/>
            <person name="Barry K."/>
            <person name="Battaglia E."/>
            <person name="Bayram O."/>
            <person name="Benocci T."/>
            <person name="Braus-Stromeyer S.A."/>
            <person name="Caldana C."/>
            <person name="Canovas D."/>
            <person name="Cerqueira G.C."/>
            <person name="Chen F."/>
            <person name="Chen W."/>
            <person name="Choi C."/>
            <person name="Clum A."/>
            <person name="Dos Santos R.A."/>
            <person name="Damasio A.R."/>
            <person name="Diallinas G."/>
            <person name="Emri T."/>
            <person name="Fekete E."/>
            <person name="Flipphi M."/>
            <person name="Freyberg S."/>
            <person name="Gallo A."/>
            <person name="Gournas C."/>
            <person name="Habgood R."/>
            <person name="Hainaut M."/>
            <person name="Harispe M.L."/>
            <person name="Henrissat B."/>
            <person name="Hilden K.S."/>
            <person name="Hope R."/>
            <person name="Hossain A."/>
            <person name="Karabika E."/>
            <person name="Karaffa L."/>
            <person name="Karanyi Z."/>
            <person name="Krasevec N."/>
            <person name="Kuo A."/>
            <person name="Kusch H."/>
            <person name="LaButti K."/>
            <person name="Lagendijk E.L."/>
            <person name="Lapidus A."/>
            <person name="Levasseur A."/>
            <person name="Lindquist E."/>
            <person name="Lipzen A."/>
            <person name="Logrieco A.F."/>
            <person name="MacCabe A."/>
            <person name="Maekelae M.R."/>
            <person name="Malavazi I."/>
            <person name="Melin P."/>
            <person name="Meyer V."/>
            <person name="Mielnichuk N."/>
            <person name="Miskei M."/>
            <person name="Molnar A.P."/>
            <person name="Mule G."/>
            <person name="Ngan C.Y."/>
            <person name="Orejas M."/>
            <person name="Orosz E."/>
            <person name="Ouedraogo J.P."/>
            <person name="Overkamp K.M."/>
            <person name="Park H.-S."/>
            <person name="Perrone G."/>
            <person name="Piumi F."/>
            <person name="Punt P.J."/>
            <person name="Ram A.F."/>
            <person name="Ramon A."/>
            <person name="Rauscher S."/>
            <person name="Record E."/>
            <person name="Riano-Pachon D.M."/>
            <person name="Robert V."/>
            <person name="Roehrig J."/>
            <person name="Ruller R."/>
            <person name="Salamov A."/>
            <person name="Salih N.S."/>
            <person name="Samson R.A."/>
            <person name="Sandor E."/>
            <person name="Sanguinetti M."/>
            <person name="Schuetze T."/>
            <person name="Sepcic K."/>
            <person name="Shelest E."/>
            <person name="Sherlock G."/>
            <person name="Sophianopoulou V."/>
            <person name="Squina F.M."/>
            <person name="Sun H."/>
            <person name="Susca A."/>
            <person name="Todd R.B."/>
            <person name="Tsang A."/>
            <person name="Unkles S.E."/>
            <person name="van de Wiele N."/>
            <person name="van Rossen-Uffink D."/>
            <person name="Oliveira J.V."/>
            <person name="Vesth T.C."/>
            <person name="Visser J."/>
            <person name="Yu J.-H."/>
            <person name="Zhou M."/>
            <person name="Andersen M.R."/>
            <person name="Archer D.B."/>
            <person name="Baker S.E."/>
            <person name="Benoit I."/>
            <person name="Brakhage A.A."/>
            <person name="Braus G.H."/>
            <person name="Fischer R."/>
            <person name="Frisvad J.C."/>
            <person name="Goldman G.H."/>
            <person name="Houbraken J."/>
            <person name="Oakley B."/>
            <person name="Pocsi I."/>
            <person name="Scazzocchio C."/>
            <person name="Seiboth B."/>
            <person name="vanKuyk P.A."/>
            <person name="Wortman J."/>
            <person name="Dyer P.S."/>
            <person name="Grigoriev I.V."/>
        </authorList>
    </citation>
    <scope>NUCLEOTIDE SEQUENCE [LARGE SCALE GENOMIC DNA]</scope>
    <source>
        <strain evidence="4">DTO 134E9</strain>
    </source>
</reference>
<dbReference type="EMBL" id="KV878209">
    <property type="protein sequence ID" value="OJJ40775.1"/>
    <property type="molecule type" value="Genomic_DNA"/>
</dbReference>
<organism evidence="3 4">
    <name type="scientific">Aspergillus wentii DTO 134E9</name>
    <dbReference type="NCBI Taxonomy" id="1073089"/>
    <lineage>
        <taxon>Eukaryota</taxon>
        <taxon>Fungi</taxon>
        <taxon>Dikarya</taxon>
        <taxon>Ascomycota</taxon>
        <taxon>Pezizomycotina</taxon>
        <taxon>Eurotiomycetes</taxon>
        <taxon>Eurotiomycetidae</taxon>
        <taxon>Eurotiales</taxon>
        <taxon>Aspergillaceae</taxon>
        <taxon>Aspergillus</taxon>
        <taxon>Aspergillus subgen. Cremei</taxon>
    </lineage>
</organism>
<dbReference type="Pfam" id="PF23297">
    <property type="entry name" value="ACP_SdgA_C"/>
    <property type="match status" value="1"/>
</dbReference>
<evidence type="ECO:0000256" key="1">
    <source>
        <dbReference type="SAM" id="MobiDB-lite"/>
    </source>
</evidence>
<protein>
    <recommendedName>
        <fullName evidence="2">Carrier domain-containing protein</fullName>
    </recommendedName>
</protein>
<dbReference type="GeneID" id="63745911"/>